<dbReference type="Proteomes" id="UP000070427">
    <property type="component" value="Unassembled WGS sequence"/>
</dbReference>
<gene>
    <name evidence="1" type="ORF">AN618_21280</name>
</gene>
<dbReference type="InParanoid" id="A0A140L2X8"/>
<dbReference type="STRING" id="520764.AN618_21280"/>
<dbReference type="OrthoDB" id="1728247at2"/>
<accession>A0A140L2X8</accession>
<keyword evidence="2" id="KW-1185">Reference proteome</keyword>
<evidence type="ECO:0000313" key="2">
    <source>
        <dbReference type="Proteomes" id="UP000070427"/>
    </source>
</evidence>
<evidence type="ECO:0000313" key="1">
    <source>
        <dbReference type="EMBL" id="KXG74903.1"/>
    </source>
</evidence>
<dbReference type="EMBL" id="LOED01000037">
    <property type="protein sequence ID" value="KXG74903.1"/>
    <property type="molecule type" value="Genomic_DNA"/>
</dbReference>
<dbReference type="RefSeq" id="WP_066354807.1">
    <property type="nucleotide sequence ID" value="NZ_LOED01000037.1"/>
</dbReference>
<sequence>MSKGLITSQRAAEVLAFLEEVGPSTEEALIIAFGPKTQKALKHLQRAGYAFPIQREGVEFWTAGDKAFDMKSQLSYSWFCARLLESGGRVIDGIAVFPRGQAFKIEVDGDRVFTGQYAFFFEDLIRKPLPECVKRT</sequence>
<reference evidence="1 2" key="1">
    <citation type="submission" date="2015-12" db="EMBL/GenBank/DDBJ databases">
        <title>Draft genome sequnece of Fervidicola ferrireducens strain Y170.</title>
        <authorList>
            <person name="Patel B.K."/>
        </authorList>
    </citation>
    <scope>NUCLEOTIDE SEQUENCE [LARGE SCALE GENOMIC DNA]</scope>
    <source>
        <strain evidence="1 2">Y170</strain>
    </source>
</reference>
<protein>
    <submittedName>
        <fullName evidence="1">Uncharacterized protein</fullName>
    </submittedName>
</protein>
<name>A0A140L2X8_9FIRM</name>
<dbReference type="AlphaFoldDB" id="A0A140L2X8"/>
<comment type="caution">
    <text evidence="1">The sequence shown here is derived from an EMBL/GenBank/DDBJ whole genome shotgun (WGS) entry which is preliminary data.</text>
</comment>
<organism evidence="1 2">
    <name type="scientific">Fervidicola ferrireducens</name>
    <dbReference type="NCBI Taxonomy" id="520764"/>
    <lineage>
        <taxon>Bacteria</taxon>
        <taxon>Bacillati</taxon>
        <taxon>Bacillota</taxon>
        <taxon>Clostridia</taxon>
        <taxon>Thermosediminibacterales</taxon>
        <taxon>Thermosediminibacteraceae</taxon>
        <taxon>Fervidicola</taxon>
    </lineage>
</organism>
<proteinExistence type="predicted"/>